<reference evidence="8 9" key="1">
    <citation type="submission" date="2020-03" db="EMBL/GenBank/DDBJ databases">
        <title>Metagenomic, metatranscriptomic, and metabolomic analyses revealed the key microbes and metabolic features during the fermentation of ganjang, Korean traditional soy sauce.</title>
        <authorList>
            <person name="Chun B.H."/>
            <person name="Jeon C.O."/>
        </authorList>
    </citation>
    <scope>NUCLEOTIDE SEQUENCE [LARGE SCALE GENOMIC DNA]</scope>
    <source>
        <strain evidence="8 9">KG14</strain>
    </source>
</reference>
<comment type="similarity">
    <text evidence="6">Belongs to the binding-protein-dependent transport system permease family.</text>
</comment>
<organism evidence="8 9">
    <name type="scientific">Marinobacter adhaerens</name>
    <dbReference type="NCBI Taxonomy" id="1033846"/>
    <lineage>
        <taxon>Bacteria</taxon>
        <taxon>Pseudomonadati</taxon>
        <taxon>Pseudomonadota</taxon>
        <taxon>Gammaproteobacteria</taxon>
        <taxon>Pseudomonadales</taxon>
        <taxon>Marinobacteraceae</taxon>
        <taxon>Marinobacter</taxon>
    </lineage>
</organism>
<evidence type="ECO:0000259" key="7">
    <source>
        <dbReference type="PROSITE" id="PS50928"/>
    </source>
</evidence>
<dbReference type="GO" id="GO:0005886">
    <property type="term" value="C:plasma membrane"/>
    <property type="evidence" value="ECO:0007669"/>
    <property type="project" value="UniProtKB-SubCell"/>
</dbReference>
<dbReference type="Gene3D" id="1.10.3720.10">
    <property type="entry name" value="MetI-like"/>
    <property type="match status" value="1"/>
</dbReference>
<evidence type="ECO:0000256" key="6">
    <source>
        <dbReference type="RuleBase" id="RU363032"/>
    </source>
</evidence>
<protein>
    <submittedName>
        <fullName evidence="8">ABC transporter permease</fullName>
    </submittedName>
</protein>
<feature type="transmembrane region" description="Helical" evidence="6">
    <location>
        <begin position="99"/>
        <end position="121"/>
    </location>
</feature>
<evidence type="ECO:0000313" key="9">
    <source>
        <dbReference type="Proteomes" id="UP000536442"/>
    </source>
</evidence>
<keyword evidence="3 6" id="KW-0812">Transmembrane</keyword>
<keyword evidence="4 6" id="KW-1133">Transmembrane helix</keyword>
<comment type="caution">
    <text evidence="8">The sequence shown here is derived from an EMBL/GenBank/DDBJ whole genome shotgun (WGS) entry which is preliminary data.</text>
</comment>
<dbReference type="CDD" id="cd06261">
    <property type="entry name" value="TM_PBP2"/>
    <property type="match status" value="1"/>
</dbReference>
<feature type="transmembrane region" description="Helical" evidence="6">
    <location>
        <begin position="179"/>
        <end position="201"/>
    </location>
</feature>
<feature type="transmembrane region" description="Helical" evidence="6">
    <location>
        <begin position="69"/>
        <end position="87"/>
    </location>
</feature>
<dbReference type="PANTHER" id="PTHR30177">
    <property type="entry name" value="GLYCINE BETAINE/L-PROLINE TRANSPORT SYSTEM PERMEASE PROTEIN PROW"/>
    <property type="match status" value="1"/>
</dbReference>
<dbReference type="Pfam" id="PF00528">
    <property type="entry name" value="BPD_transp_1"/>
    <property type="match status" value="1"/>
</dbReference>
<evidence type="ECO:0000256" key="5">
    <source>
        <dbReference type="ARBA" id="ARBA00023136"/>
    </source>
</evidence>
<accession>A0A851HT45</accession>
<keyword evidence="2 6" id="KW-0813">Transport</keyword>
<dbReference type="EMBL" id="JABEVQ010000006">
    <property type="protein sequence ID" value="NWN92177.1"/>
    <property type="molecule type" value="Genomic_DNA"/>
</dbReference>
<dbReference type="Proteomes" id="UP000536442">
    <property type="component" value="Unassembled WGS sequence"/>
</dbReference>
<feature type="transmembrane region" description="Helical" evidence="6">
    <location>
        <begin position="322"/>
        <end position="344"/>
    </location>
</feature>
<name>A0A851HT45_9GAMM</name>
<sequence>MPNRVIPVLALAALVLVWVLDLGVVLPNRIVAGTGYGLFGATGWAGAFVVTALLLAAGLLAAMPVPKRFPVLAVLLTAALMFLPLLLEALATRRLPADSAYARIGIGAGFWSLAFFLALMLTETMHQLKASRHLQLMAALLVIFGWWLCARREGLGSLSLLREYNNQADQFTQALSVHLSLSLGAVLISAILAFILALVMVRRRSWRRPLLGLVSFMQTIPSLALFGLLIAPLAALSEAFPVLQALGVRGIGWAPALLALIAYSLLPMVRNTFIALMEVPETVVDAARGMGMSERQIFFQVKLSLALPVIIEGVRITTIQAIGLTAVAALIGAGGFGTFIFQGLGQAAMDLVLLGALPTVFLALAADAVLSALNVRRAPGD</sequence>
<dbReference type="GO" id="GO:0031460">
    <property type="term" value="P:glycine betaine transport"/>
    <property type="evidence" value="ECO:0007669"/>
    <property type="project" value="TreeGrafter"/>
</dbReference>
<dbReference type="PANTHER" id="PTHR30177:SF30">
    <property type="entry name" value="GLYCINE BETAINE UPTAKE SYSTEM PERMEASE PROTEIN YEHY"/>
    <property type="match status" value="1"/>
</dbReference>
<feature type="domain" description="ABC transmembrane type-1" evidence="7">
    <location>
        <begin position="175"/>
        <end position="370"/>
    </location>
</feature>
<proteinExistence type="inferred from homology"/>
<feature type="transmembrane region" description="Helical" evidence="6">
    <location>
        <begin position="43"/>
        <end position="62"/>
    </location>
</feature>
<evidence type="ECO:0000256" key="4">
    <source>
        <dbReference type="ARBA" id="ARBA00022989"/>
    </source>
</evidence>
<feature type="transmembrane region" description="Helical" evidence="6">
    <location>
        <begin position="246"/>
        <end position="266"/>
    </location>
</feature>
<keyword evidence="9" id="KW-1185">Reference proteome</keyword>
<dbReference type="AlphaFoldDB" id="A0A851HT45"/>
<dbReference type="InterPro" id="IPR000515">
    <property type="entry name" value="MetI-like"/>
</dbReference>
<gene>
    <name evidence="8" type="ORF">HLV39_11805</name>
</gene>
<evidence type="ECO:0000313" key="8">
    <source>
        <dbReference type="EMBL" id="NWN92177.1"/>
    </source>
</evidence>
<dbReference type="InterPro" id="IPR051204">
    <property type="entry name" value="ABC_transp_perm/SBD"/>
</dbReference>
<evidence type="ECO:0000256" key="1">
    <source>
        <dbReference type="ARBA" id="ARBA00004651"/>
    </source>
</evidence>
<keyword evidence="5 6" id="KW-0472">Membrane</keyword>
<dbReference type="InterPro" id="IPR035906">
    <property type="entry name" value="MetI-like_sf"/>
</dbReference>
<feature type="transmembrane region" description="Helical" evidence="6">
    <location>
        <begin position="213"/>
        <end position="234"/>
    </location>
</feature>
<dbReference type="GO" id="GO:0055085">
    <property type="term" value="P:transmembrane transport"/>
    <property type="evidence" value="ECO:0007669"/>
    <property type="project" value="InterPro"/>
</dbReference>
<comment type="subcellular location">
    <subcellularLocation>
        <location evidence="1 6">Cell membrane</location>
        <topology evidence="1 6">Multi-pass membrane protein</topology>
    </subcellularLocation>
</comment>
<dbReference type="PROSITE" id="PS50928">
    <property type="entry name" value="ABC_TM1"/>
    <property type="match status" value="1"/>
</dbReference>
<evidence type="ECO:0000256" key="2">
    <source>
        <dbReference type="ARBA" id="ARBA00022448"/>
    </source>
</evidence>
<dbReference type="SUPFAM" id="SSF161098">
    <property type="entry name" value="MetI-like"/>
    <property type="match status" value="1"/>
</dbReference>
<evidence type="ECO:0000256" key="3">
    <source>
        <dbReference type="ARBA" id="ARBA00022692"/>
    </source>
</evidence>
<feature type="transmembrane region" description="Helical" evidence="6">
    <location>
        <begin position="351"/>
        <end position="373"/>
    </location>
</feature>
<feature type="transmembrane region" description="Helical" evidence="6">
    <location>
        <begin position="133"/>
        <end position="150"/>
    </location>
</feature>